<reference evidence="5 6" key="2">
    <citation type="submission" date="2016-08" db="EMBL/GenBank/DDBJ databases">
        <title>Pervasive Adenine N6-methylation of Active Genes in Fungi.</title>
        <authorList>
            <consortium name="DOE Joint Genome Institute"/>
            <person name="Mondo S.J."/>
            <person name="Dannebaum R.O."/>
            <person name="Kuo R.C."/>
            <person name="Labutti K."/>
            <person name="Haridas S."/>
            <person name="Kuo A."/>
            <person name="Salamov A."/>
            <person name="Ahrendt S.R."/>
            <person name="Lipzen A."/>
            <person name="Sullivan W."/>
            <person name="Andreopoulos W.B."/>
            <person name="Clum A."/>
            <person name="Lindquist E."/>
            <person name="Daum C."/>
            <person name="Ramamoorthy G.K."/>
            <person name="Gryganskyi A."/>
            <person name="Culley D."/>
            <person name="Magnuson J.K."/>
            <person name="James T.Y."/>
            <person name="O'Malley M.A."/>
            <person name="Stajich J.E."/>
            <person name="Spatafora J.W."/>
            <person name="Visel A."/>
            <person name="Grigoriev I.V."/>
        </authorList>
    </citation>
    <scope>NUCLEOTIDE SEQUENCE [LARGE SCALE GENOMIC DNA]</scope>
    <source>
        <strain evidence="6">finn</strain>
    </source>
</reference>
<proteinExistence type="inferred from homology"/>
<dbReference type="AlphaFoldDB" id="A0A1Y1VKR2"/>
<dbReference type="InterPro" id="IPR015943">
    <property type="entry name" value="WD40/YVTN_repeat-like_dom_sf"/>
</dbReference>
<dbReference type="SMART" id="SM00320">
    <property type="entry name" value="WD40"/>
    <property type="match status" value="3"/>
</dbReference>
<organism evidence="5 6">
    <name type="scientific">Piromyces finnis</name>
    <dbReference type="NCBI Taxonomy" id="1754191"/>
    <lineage>
        <taxon>Eukaryota</taxon>
        <taxon>Fungi</taxon>
        <taxon>Fungi incertae sedis</taxon>
        <taxon>Chytridiomycota</taxon>
        <taxon>Chytridiomycota incertae sedis</taxon>
        <taxon>Neocallimastigomycetes</taxon>
        <taxon>Neocallimastigales</taxon>
        <taxon>Neocallimastigaceae</taxon>
        <taxon>Piromyces</taxon>
    </lineage>
</organism>
<keyword evidence="6" id="KW-1185">Reference proteome</keyword>
<dbReference type="PANTHER" id="PTHR16038:SF4">
    <property type="entry name" value="WD REPEAT-CONTAINING PROTEIN 74"/>
    <property type="match status" value="1"/>
</dbReference>
<dbReference type="OrthoDB" id="18388at2759"/>
<evidence type="ECO:0000256" key="4">
    <source>
        <dbReference type="SAM" id="MobiDB-lite"/>
    </source>
</evidence>
<dbReference type="Pfam" id="PF00400">
    <property type="entry name" value="WD40"/>
    <property type="match status" value="1"/>
</dbReference>
<gene>
    <name evidence="5" type="ORF">BCR36DRAFT_344096</name>
</gene>
<sequence length="407" mass="46167">MNFIVGDEVGLVKAISITEVDKIPKPEVKRWGQIDRKREVLRMCMNTGKSIKTPINGAQFSVARKDGSVQVMSVIDGAIISDVKVYTPAVVDKKKSLKVTSNNKKSEQFVGINCHDGIIYACTDMGKFYIIDANKSTPEIKTVDLKQDNLWCMKVHPKESNIFATGGEERELCIWDLNKMEEDDESEQENTFKIKPIFTAKNVKHDFLNLRVPVWVTCMEWLDDNDTTKIIIGTGHHHIRVYDTKKARRPILSVEIGEYPIRSLSLNKDRSQVIFSDTIGTVTSVDVKTGKALGTFKGFAGSVSDVWCNPEEDILATVALDRHLRIFSTLGKRPLLHKVYLKTRINCVLGDLTFVDVNANKEDEENQEENQEENIWDNMKLVKDDEEKSSKKRKLASKEKSSNKKLK</sequence>
<evidence type="ECO:0000256" key="1">
    <source>
        <dbReference type="ARBA" id="ARBA00007861"/>
    </source>
</evidence>
<evidence type="ECO:0000313" key="6">
    <source>
        <dbReference type="Proteomes" id="UP000193719"/>
    </source>
</evidence>
<dbReference type="CDD" id="cd22857">
    <property type="entry name" value="WDR74"/>
    <property type="match status" value="1"/>
</dbReference>
<dbReference type="Gene3D" id="2.130.10.10">
    <property type="entry name" value="YVTN repeat-like/Quinoprotein amine dehydrogenase"/>
    <property type="match status" value="2"/>
</dbReference>
<dbReference type="Proteomes" id="UP000193719">
    <property type="component" value="Unassembled WGS sequence"/>
</dbReference>
<dbReference type="GO" id="GO:0030687">
    <property type="term" value="C:preribosome, large subunit precursor"/>
    <property type="evidence" value="ECO:0007669"/>
    <property type="project" value="TreeGrafter"/>
</dbReference>
<dbReference type="InterPro" id="IPR037379">
    <property type="entry name" value="WDR74/Nsa1"/>
</dbReference>
<reference evidence="5 6" key="1">
    <citation type="submission" date="2016-08" db="EMBL/GenBank/DDBJ databases">
        <title>Genomes of anaerobic fungi encode conserved fungal cellulosomes for biomass hydrolysis.</title>
        <authorList>
            <consortium name="DOE Joint Genome Institute"/>
            <person name="Haitjema C.H."/>
            <person name="Gilmore S.P."/>
            <person name="Henske J.K."/>
            <person name="Solomon K.V."/>
            <person name="De Groot R."/>
            <person name="Kuo A."/>
            <person name="Mondo S.J."/>
            <person name="Salamov A.A."/>
            <person name="Labutti K."/>
            <person name="Zhao Z."/>
            <person name="Chiniquy J."/>
            <person name="Barry K."/>
            <person name="Brewer H.M."/>
            <person name="Purvine S.O."/>
            <person name="Wright A.T."/>
            <person name="Boxma B."/>
            <person name="Van Alen T."/>
            <person name="Hackstein J.H."/>
            <person name="Baker S.E."/>
            <person name="Grigoriev I.V."/>
            <person name="O'Malley M.A."/>
        </authorList>
    </citation>
    <scope>NUCLEOTIDE SEQUENCE [LARGE SCALE GENOMIC DNA]</scope>
    <source>
        <strain evidence="6">finn</strain>
    </source>
</reference>
<comment type="similarity">
    <text evidence="1">Belongs to the NSA1 family.</text>
</comment>
<dbReference type="SUPFAM" id="SSF50978">
    <property type="entry name" value="WD40 repeat-like"/>
    <property type="match status" value="1"/>
</dbReference>
<evidence type="ECO:0000256" key="2">
    <source>
        <dbReference type="ARBA" id="ARBA00011187"/>
    </source>
</evidence>
<evidence type="ECO:0000256" key="3">
    <source>
        <dbReference type="ARBA" id="ARBA00014234"/>
    </source>
</evidence>
<feature type="compositionally biased region" description="Basic and acidic residues" evidence="4">
    <location>
        <begin position="380"/>
        <end position="389"/>
    </location>
</feature>
<evidence type="ECO:0000313" key="5">
    <source>
        <dbReference type="EMBL" id="ORX58625.1"/>
    </source>
</evidence>
<name>A0A1Y1VKR2_9FUNG</name>
<dbReference type="InterPro" id="IPR001680">
    <property type="entry name" value="WD40_rpt"/>
</dbReference>
<dbReference type="PANTHER" id="PTHR16038">
    <property type="entry name" value="NOP SEVEN ASSOCIATED PROTEIN 1"/>
    <property type="match status" value="1"/>
</dbReference>
<dbReference type="GO" id="GO:0042273">
    <property type="term" value="P:ribosomal large subunit biogenesis"/>
    <property type="evidence" value="ECO:0007669"/>
    <property type="project" value="InterPro"/>
</dbReference>
<dbReference type="GO" id="GO:0005730">
    <property type="term" value="C:nucleolus"/>
    <property type="evidence" value="ECO:0007669"/>
    <property type="project" value="InterPro"/>
</dbReference>
<feature type="region of interest" description="Disordered" evidence="4">
    <location>
        <begin position="362"/>
        <end position="407"/>
    </location>
</feature>
<protein>
    <recommendedName>
        <fullName evidence="3">Ribosome biogenesis protein NSA1</fullName>
    </recommendedName>
</protein>
<dbReference type="InterPro" id="IPR036322">
    <property type="entry name" value="WD40_repeat_dom_sf"/>
</dbReference>
<comment type="caution">
    <text evidence="5">The sequence shown here is derived from an EMBL/GenBank/DDBJ whole genome shotgun (WGS) entry which is preliminary data.</text>
</comment>
<comment type="subunit">
    <text evidence="2">Component of the pre-66S ribosomal particle.</text>
</comment>
<accession>A0A1Y1VKR2</accession>
<dbReference type="EMBL" id="MCFH01000004">
    <property type="protein sequence ID" value="ORX58625.1"/>
    <property type="molecule type" value="Genomic_DNA"/>
</dbReference>
<dbReference type="STRING" id="1754191.A0A1Y1VKR2"/>
<feature type="compositionally biased region" description="Basic and acidic residues" evidence="4">
    <location>
        <begin position="396"/>
        <end position="407"/>
    </location>
</feature>
<feature type="compositionally biased region" description="Acidic residues" evidence="4">
    <location>
        <begin position="362"/>
        <end position="375"/>
    </location>
</feature>